<name>A0A9D4PLG2_RHISA</name>
<reference evidence="1" key="1">
    <citation type="journal article" date="2020" name="Cell">
        <title>Large-Scale Comparative Analyses of Tick Genomes Elucidate Their Genetic Diversity and Vector Capacities.</title>
        <authorList>
            <consortium name="Tick Genome and Microbiome Consortium (TIGMIC)"/>
            <person name="Jia N."/>
            <person name="Wang J."/>
            <person name="Shi W."/>
            <person name="Du L."/>
            <person name="Sun Y."/>
            <person name="Zhan W."/>
            <person name="Jiang J.F."/>
            <person name="Wang Q."/>
            <person name="Zhang B."/>
            <person name="Ji P."/>
            <person name="Bell-Sakyi L."/>
            <person name="Cui X.M."/>
            <person name="Yuan T.T."/>
            <person name="Jiang B.G."/>
            <person name="Yang W.F."/>
            <person name="Lam T.T."/>
            <person name="Chang Q.C."/>
            <person name="Ding S.J."/>
            <person name="Wang X.J."/>
            <person name="Zhu J.G."/>
            <person name="Ruan X.D."/>
            <person name="Zhao L."/>
            <person name="Wei J.T."/>
            <person name="Ye R.Z."/>
            <person name="Que T.C."/>
            <person name="Du C.H."/>
            <person name="Zhou Y.H."/>
            <person name="Cheng J.X."/>
            <person name="Dai P.F."/>
            <person name="Guo W.B."/>
            <person name="Han X.H."/>
            <person name="Huang E.J."/>
            <person name="Li L.F."/>
            <person name="Wei W."/>
            <person name="Gao Y.C."/>
            <person name="Liu J.Z."/>
            <person name="Shao H.Z."/>
            <person name="Wang X."/>
            <person name="Wang C.C."/>
            <person name="Yang T.C."/>
            <person name="Huo Q.B."/>
            <person name="Li W."/>
            <person name="Chen H.Y."/>
            <person name="Chen S.E."/>
            <person name="Zhou L.G."/>
            <person name="Ni X.B."/>
            <person name="Tian J.H."/>
            <person name="Sheng Y."/>
            <person name="Liu T."/>
            <person name="Pan Y.S."/>
            <person name="Xia L.Y."/>
            <person name="Li J."/>
            <person name="Zhao F."/>
            <person name="Cao W.C."/>
        </authorList>
    </citation>
    <scope>NUCLEOTIDE SEQUENCE</scope>
    <source>
        <strain evidence="1">Rsan-2018</strain>
    </source>
</reference>
<evidence type="ECO:0000313" key="2">
    <source>
        <dbReference type="Proteomes" id="UP000821837"/>
    </source>
</evidence>
<sequence length="84" mass="9476">MASMRPPLDFPRLMVLESSRLTLILIITGPATYEVADRLDTLAVPLVRLLLLRQALVEIYGDYLWAVSFGTPNKDGFVLPFPWT</sequence>
<protein>
    <submittedName>
        <fullName evidence="1">Uncharacterized protein</fullName>
    </submittedName>
</protein>
<accession>A0A9D4PLG2</accession>
<dbReference type="Proteomes" id="UP000821837">
    <property type="component" value="Chromosome 6"/>
</dbReference>
<evidence type="ECO:0000313" key="1">
    <source>
        <dbReference type="EMBL" id="KAH7946779.1"/>
    </source>
</evidence>
<reference evidence="1" key="2">
    <citation type="submission" date="2021-09" db="EMBL/GenBank/DDBJ databases">
        <authorList>
            <person name="Jia N."/>
            <person name="Wang J."/>
            <person name="Shi W."/>
            <person name="Du L."/>
            <person name="Sun Y."/>
            <person name="Zhan W."/>
            <person name="Jiang J."/>
            <person name="Wang Q."/>
            <person name="Zhang B."/>
            <person name="Ji P."/>
            <person name="Sakyi L.B."/>
            <person name="Cui X."/>
            <person name="Yuan T."/>
            <person name="Jiang B."/>
            <person name="Yang W."/>
            <person name="Lam T.T.-Y."/>
            <person name="Chang Q."/>
            <person name="Ding S."/>
            <person name="Wang X."/>
            <person name="Zhu J."/>
            <person name="Ruan X."/>
            <person name="Zhao L."/>
            <person name="Wei J."/>
            <person name="Que T."/>
            <person name="Du C."/>
            <person name="Cheng J."/>
            <person name="Dai P."/>
            <person name="Han X."/>
            <person name="Huang E."/>
            <person name="Gao Y."/>
            <person name="Liu J."/>
            <person name="Shao H."/>
            <person name="Ye R."/>
            <person name="Li L."/>
            <person name="Wei W."/>
            <person name="Wang X."/>
            <person name="Wang C."/>
            <person name="Huo Q."/>
            <person name="Li W."/>
            <person name="Guo W."/>
            <person name="Chen H."/>
            <person name="Chen S."/>
            <person name="Zhou L."/>
            <person name="Zhou L."/>
            <person name="Ni X."/>
            <person name="Tian J."/>
            <person name="Zhou Y."/>
            <person name="Sheng Y."/>
            <person name="Liu T."/>
            <person name="Pan Y."/>
            <person name="Xia L."/>
            <person name="Li J."/>
            <person name="Zhao F."/>
            <person name="Cao W."/>
        </authorList>
    </citation>
    <scope>NUCLEOTIDE SEQUENCE</scope>
    <source>
        <strain evidence="1">Rsan-2018</strain>
        <tissue evidence="1">Larvae</tissue>
    </source>
</reference>
<proteinExistence type="predicted"/>
<comment type="caution">
    <text evidence="1">The sequence shown here is derived from an EMBL/GenBank/DDBJ whole genome shotgun (WGS) entry which is preliminary data.</text>
</comment>
<keyword evidence="2" id="KW-1185">Reference proteome</keyword>
<dbReference type="EMBL" id="JABSTV010001252">
    <property type="protein sequence ID" value="KAH7946779.1"/>
    <property type="molecule type" value="Genomic_DNA"/>
</dbReference>
<organism evidence="1 2">
    <name type="scientific">Rhipicephalus sanguineus</name>
    <name type="common">Brown dog tick</name>
    <name type="synonym">Ixodes sanguineus</name>
    <dbReference type="NCBI Taxonomy" id="34632"/>
    <lineage>
        <taxon>Eukaryota</taxon>
        <taxon>Metazoa</taxon>
        <taxon>Ecdysozoa</taxon>
        <taxon>Arthropoda</taxon>
        <taxon>Chelicerata</taxon>
        <taxon>Arachnida</taxon>
        <taxon>Acari</taxon>
        <taxon>Parasitiformes</taxon>
        <taxon>Ixodida</taxon>
        <taxon>Ixodoidea</taxon>
        <taxon>Ixodidae</taxon>
        <taxon>Rhipicephalinae</taxon>
        <taxon>Rhipicephalus</taxon>
        <taxon>Rhipicephalus</taxon>
    </lineage>
</organism>
<gene>
    <name evidence="1" type="ORF">HPB52_004223</name>
</gene>
<dbReference type="AlphaFoldDB" id="A0A9D4PLG2"/>